<dbReference type="FunFam" id="3.30.200.20:FF:000097">
    <property type="entry name" value="Probable serine/threonine-protein kinase nek1"/>
    <property type="match status" value="1"/>
</dbReference>
<comment type="caution">
    <text evidence="19">The sequence shown here is derived from an EMBL/GenBank/DDBJ whole genome shotgun (WGS) entry which is preliminary data.</text>
</comment>
<evidence type="ECO:0000256" key="3">
    <source>
        <dbReference type="ARBA" id="ARBA00010886"/>
    </source>
</evidence>
<dbReference type="EC" id="2.7.11.1" evidence="4"/>
<organism evidence="19 20">
    <name type="scientific">Mizuhopecten yessoensis</name>
    <name type="common">Japanese scallop</name>
    <name type="synonym">Patinopecten yessoensis</name>
    <dbReference type="NCBI Taxonomy" id="6573"/>
    <lineage>
        <taxon>Eukaryota</taxon>
        <taxon>Metazoa</taxon>
        <taxon>Spiralia</taxon>
        <taxon>Lophotrochozoa</taxon>
        <taxon>Mollusca</taxon>
        <taxon>Bivalvia</taxon>
        <taxon>Autobranchia</taxon>
        <taxon>Pteriomorphia</taxon>
        <taxon>Pectinida</taxon>
        <taxon>Pectinoidea</taxon>
        <taxon>Pectinidae</taxon>
        <taxon>Mizuhopecten</taxon>
    </lineage>
</organism>
<feature type="repeat" description="RCC1" evidence="15">
    <location>
        <begin position="473"/>
        <end position="524"/>
    </location>
</feature>
<evidence type="ECO:0000256" key="6">
    <source>
        <dbReference type="ARBA" id="ARBA00022527"/>
    </source>
</evidence>
<comment type="cofactor">
    <cofactor evidence="1">
        <name>Mg(2+)</name>
        <dbReference type="ChEBI" id="CHEBI:18420"/>
    </cofactor>
</comment>
<keyword evidence="7" id="KW-0597">Phosphoprotein</keyword>
<feature type="region of interest" description="Disordered" evidence="17">
    <location>
        <begin position="759"/>
        <end position="824"/>
    </location>
</feature>
<evidence type="ECO:0000259" key="18">
    <source>
        <dbReference type="PROSITE" id="PS50011"/>
    </source>
</evidence>
<feature type="repeat" description="RCC1" evidence="15">
    <location>
        <begin position="362"/>
        <end position="418"/>
    </location>
</feature>
<evidence type="ECO:0000313" key="19">
    <source>
        <dbReference type="EMBL" id="OWF53750.1"/>
    </source>
</evidence>
<dbReference type="InterPro" id="IPR009091">
    <property type="entry name" value="RCC1/BLIP-II"/>
</dbReference>
<dbReference type="InterPro" id="IPR000719">
    <property type="entry name" value="Prot_kinase_dom"/>
</dbReference>
<dbReference type="SMART" id="SM00220">
    <property type="entry name" value="S_TKc"/>
    <property type="match status" value="1"/>
</dbReference>
<keyword evidence="11" id="KW-0547">Nucleotide-binding</keyword>
<dbReference type="AlphaFoldDB" id="A0A210QYE9"/>
<dbReference type="SUPFAM" id="SSF56112">
    <property type="entry name" value="Protein kinase-like (PK-like)"/>
    <property type="match status" value="1"/>
</dbReference>
<dbReference type="STRING" id="6573.A0A210QYE9"/>
<keyword evidence="8" id="KW-0808">Transferase</keyword>
<dbReference type="PROSITE" id="PS50012">
    <property type="entry name" value="RCC1_3"/>
    <property type="match status" value="6"/>
</dbReference>
<dbReference type="Gene3D" id="3.30.200.20">
    <property type="entry name" value="Phosphorylase Kinase, domain 1"/>
    <property type="match status" value="1"/>
</dbReference>
<feature type="region of interest" description="Disordered" evidence="17">
    <location>
        <begin position="957"/>
        <end position="980"/>
    </location>
</feature>
<evidence type="ECO:0000256" key="4">
    <source>
        <dbReference type="ARBA" id="ARBA00012513"/>
    </source>
</evidence>
<dbReference type="GO" id="GO:0005737">
    <property type="term" value="C:cytoplasm"/>
    <property type="evidence" value="ECO:0007669"/>
    <property type="project" value="UniProtKB-SubCell"/>
</dbReference>
<evidence type="ECO:0000256" key="11">
    <source>
        <dbReference type="ARBA" id="ARBA00022741"/>
    </source>
</evidence>
<comment type="subcellular location">
    <subcellularLocation>
        <location evidence="2">Cytoplasm</location>
    </subcellularLocation>
</comment>
<dbReference type="GO" id="GO:0005524">
    <property type="term" value="F:ATP binding"/>
    <property type="evidence" value="ECO:0007669"/>
    <property type="project" value="UniProtKB-KW"/>
</dbReference>
<feature type="coiled-coil region" evidence="16">
    <location>
        <begin position="898"/>
        <end position="932"/>
    </location>
</feature>
<evidence type="ECO:0000256" key="17">
    <source>
        <dbReference type="SAM" id="MobiDB-lite"/>
    </source>
</evidence>
<dbReference type="Pfam" id="PF25390">
    <property type="entry name" value="WD40_RLD"/>
    <property type="match status" value="1"/>
</dbReference>
<keyword evidence="9" id="KW-0479">Metal-binding</keyword>
<dbReference type="InterPro" id="IPR058923">
    <property type="entry name" value="RCC1-like_dom"/>
</dbReference>
<dbReference type="InterPro" id="IPR011009">
    <property type="entry name" value="Kinase-like_dom_sf"/>
</dbReference>
<dbReference type="Gene3D" id="1.10.510.10">
    <property type="entry name" value="Transferase(Phosphotransferase) domain 1"/>
    <property type="match status" value="1"/>
</dbReference>
<feature type="compositionally biased region" description="Basic and acidic residues" evidence="17">
    <location>
        <begin position="759"/>
        <end position="781"/>
    </location>
</feature>
<dbReference type="Pfam" id="PF00069">
    <property type="entry name" value="Pkinase"/>
    <property type="match status" value="1"/>
</dbReference>
<dbReference type="PANTHER" id="PTHR44535">
    <property type="entry name" value="PROTEIN CBG16200"/>
    <property type="match status" value="1"/>
</dbReference>
<dbReference type="PROSITE" id="PS50011">
    <property type="entry name" value="PROTEIN_KINASE_DOM"/>
    <property type="match status" value="1"/>
</dbReference>
<keyword evidence="6" id="KW-0723">Serine/threonine-protein kinase</keyword>
<keyword evidence="13" id="KW-0067">ATP-binding</keyword>
<dbReference type="GO" id="GO:0046872">
    <property type="term" value="F:metal ion binding"/>
    <property type="evidence" value="ECO:0007669"/>
    <property type="project" value="UniProtKB-KW"/>
</dbReference>
<feature type="repeat" description="RCC1" evidence="15">
    <location>
        <begin position="525"/>
        <end position="590"/>
    </location>
</feature>
<evidence type="ECO:0000256" key="10">
    <source>
        <dbReference type="ARBA" id="ARBA00022737"/>
    </source>
</evidence>
<proteinExistence type="inferred from homology"/>
<feature type="repeat" description="RCC1" evidence="15">
    <location>
        <begin position="419"/>
        <end position="472"/>
    </location>
</feature>
<dbReference type="PRINTS" id="PR00633">
    <property type="entry name" value="RCCNDNSATION"/>
</dbReference>
<feature type="domain" description="Protein kinase" evidence="18">
    <location>
        <begin position="26"/>
        <end position="279"/>
    </location>
</feature>
<keyword evidence="14" id="KW-0460">Magnesium</keyword>
<evidence type="ECO:0000256" key="15">
    <source>
        <dbReference type="PROSITE-ProRule" id="PRU00235"/>
    </source>
</evidence>
<evidence type="ECO:0000313" key="20">
    <source>
        <dbReference type="Proteomes" id="UP000242188"/>
    </source>
</evidence>
<keyword evidence="10" id="KW-0677">Repeat</keyword>
<protein>
    <recommendedName>
        <fullName evidence="4">non-specific serine/threonine protein kinase</fullName>
        <ecNumber evidence="4">2.7.11.1</ecNumber>
    </recommendedName>
</protein>
<evidence type="ECO:0000256" key="12">
    <source>
        <dbReference type="ARBA" id="ARBA00022777"/>
    </source>
</evidence>
<dbReference type="SUPFAM" id="SSF50985">
    <property type="entry name" value="RCC1/BLIP-II"/>
    <property type="match status" value="1"/>
</dbReference>
<dbReference type="OrthoDB" id="248923at2759"/>
<keyword evidence="5" id="KW-0963">Cytoplasm</keyword>
<dbReference type="Proteomes" id="UP000242188">
    <property type="component" value="Unassembled WGS sequence"/>
</dbReference>
<dbReference type="GO" id="GO:0004674">
    <property type="term" value="F:protein serine/threonine kinase activity"/>
    <property type="evidence" value="ECO:0007669"/>
    <property type="project" value="UniProtKB-KW"/>
</dbReference>
<dbReference type="InterPro" id="IPR000408">
    <property type="entry name" value="Reg_chr_condens"/>
</dbReference>
<evidence type="ECO:0000256" key="16">
    <source>
        <dbReference type="SAM" id="Coils"/>
    </source>
</evidence>
<feature type="compositionally biased region" description="Low complexity" evidence="17">
    <location>
        <begin position="803"/>
        <end position="815"/>
    </location>
</feature>
<name>A0A210QYE9_MIZYE</name>
<keyword evidence="20" id="KW-1185">Reference proteome</keyword>
<evidence type="ECO:0000256" key="1">
    <source>
        <dbReference type="ARBA" id="ARBA00001946"/>
    </source>
</evidence>
<feature type="repeat" description="RCC1" evidence="15">
    <location>
        <begin position="644"/>
        <end position="702"/>
    </location>
</feature>
<gene>
    <name evidence="19" type="ORF">KP79_PYT10678</name>
</gene>
<evidence type="ECO:0000256" key="13">
    <source>
        <dbReference type="ARBA" id="ARBA00022840"/>
    </source>
</evidence>
<reference evidence="19 20" key="1">
    <citation type="journal article" date="2017" name="Nat. Ecol. Evol.">
        <title>Scallop genome provides insights into evolution of bilaterian karyotype and development.</title>
        <authorList>
            <person name="Wang S."/>
            <person name="Zhang J."/>
            <person name="Jiao W."/>
            <person name="Li J."/>
            <person name="Xun X."/>
            <person name="Sun Y."/>
            <person name="Guo X."/>
            <person name="Huan P."/>
            <person name="Dong B."/>
            <person name="Zhang L."/>
            <person name="Hu X."/>
            <person name="Sun X."/>
            <person name="Wang J."/>
            <person name="Zhao C."/>
            <person name="Wang Y."/>
            <person name="Wang D."/>
            <person name="Huang X."/>
            <person name="Wang R."/>
            <person name="Lv J."/>
            <person name="Li Y."/>
            <person name="Zhang Z."/>
            <person name="Liu B."/>
            <person name="Lu W."/>
            <person name="Hui Y."/>
            <person name="Liang J."/>
            <person name="Zhou Z."/>
            <person name="Hou R."/>
            <person name="Li X."/>
            <person name="Liu Y."/>
            <person name="Li H."/>
            <person name="Ning X."/>
            <person name="Lin Y."/>
            <person name="Zhao L."/>
            <person name="Xing Q."/>
            <person name="Dou J."/>
            <person name="Li Y."/>
            <person name="Mao J."/>
            <person name="Guo H."/>
            <person name="Dou H."/>
            <person name="Li T."/>
            <person name="Mu C."/>
            <person name="Jiang W."/>
            <person name="Fu Q."/>
            <person name="Fu X."/>
            <person name="Miao Y."/>
            <person name="Liu J."/>
            <person name="Yu Q."/>
            <person name="Li R."/>
            <person name="Liao H."/>
            <person name="Li X."/>
            <person name="Kong Y."/>
            <person name="Jiang Z."/>
            <person name="Chourrout D."/>
            <person name="Li R."/>
            <person name="Bao Z."/>
        </authorList>
    </citation>
    <scope>NUCLEOTIDE SEQUENCE [LARGE SCALE GENOMIC DNA]</scope>
    <source>
        <strain evidence="19 20">PY_sf001</strain>
    </source>
</reference>
<comment type="similarity">
    <text evidence="3">Belongs to the protein kinase superfamily. NEK Ser/Thr protein kinase family. NIMA subfamily.</text>
</comment>
<evidence type="ECO:0000256" key="5">
    <source>
        <dbReference type="ARBA" id="ARBA00022490"/>
    </source>
</evidence>
<feature type="repeat" description="RCC1" evidence="15">
    <location>
        <begin position="591"/>
        <end position="643"/>
    </location>
</feature>
<evidence type="ECO:0000256" key="2">
    <source>
        <dbReference type="ARBA" id="ARBA00004496"/>
    </source>
</evidence>
<dbReference type="EMBL" id="NEDP02001218">
    <property type="protein sequence ID" value="OWF53750.1"/>
    <property type="molecule type" value="Genomic_DNA"/>
</dbReference>
<dbReference type="Gene3D" id="2.130.10.30">
    <property type="entry name" value="Regulator of chromosome condensation 1/beta-lactamase-inhibitor protein II"/>
    <property type="match status" value="2"/>
</dbReference>
<evidence type="ECO:0000256" key="9">
    <source>
        <dbReference type="ARBA" id="ARBA00022723"/>
    </source>
</evidence>
<dbReference type="PANTHER" id="PTHR44535:SF1">
    <property type="entry name" value="SERINE_THREONINE-PROTEIN KINASE NEK9"/>
    <property type="match status" value="1"/>
</dbReference>
<accession>A0A210QYE9</accession>
<evidence type="ECO:0000256" key="14">
    <source>
        <dbReference type="ARBA" id="ARBA00022842"/>
    </source>
</evidence>
<keyword evidence="12 19" id="KW-0418">Kinase</keyword>
<dbReference type="PROSITE" id="PS00108">
    <property type="entry name" value="PROTEIN_KINASE_ST"/>
    <property type="match status" value="1"/>
</dbReference>
<sequence length="980" mass="108194">MATDLEASDVQTAPTGANEACQETSYLFVKVLGRGAFGEAVLYRKTEDNSLVVWKEVNLARLGEKERRDAMNEVEILSLLNNTNVITYYNHFLDQDTLFIEMEYANGGSLHDKIATQTDLFPEQQVRWYLFQIASALTHIHNYGIIHRDVKAMNIFMTKTDLLKLGDFGISKLLESKGEMADSLVGTPYYLSPEIVQGASYDQKTDVWALGCVLFELLTLTKTFQATNQLRLAYEIVRSEQGEVDPCFSNHMRELVNLMLQKEPKNRPSTMDILDHSVFTADDCKANMEKQVWELNSGARKLRLQSSSSVETVPVIKSKVTEVYQWGGGKRTPQKQDMFVKGKSAIQVAAGSAHFAVVTMEKELYTWANVQGGAQIVGQLGQGNKSAYKAPKKVEALEGVGIIQASCGEDFTLAVTDEGQVHAFGSDYYGCLGCDNEEGDEVLVPILVDYFNTRPVAEVSCGQCHVIALTRDRDVYSWGCGEFGRLGLGSEDDFASPQKVETPGKHFIKHVYAGSDSTFLVTTSGRVLACGSNEYNKLGLNSETSGLRKQKPKIYDIPCKYTFSTVKPLLRFNIVTVSAGHTHSAAIDLYGKLYTFGSNKYGQLGVGDFKKKSWICRVSGVLTGKRVINVTCGTYFTVAATSDSQVYSWGNGANGTLGAEFLDQGKGPNSQSISLPRTLFGSLHLVSHLSARHWHTIAIAEKVLNQKTLKSRISSPKCEKNLHKVFVPSPPVVEEDGLFLDSDDGLSKPRVCINYLGNEEMKDSGKPDSPEISESKSDWKMPPRAKPFTPSPVGGAAGYSYQDSGRPSSGGSDRPGSGGNREESNIPDWLQAELQDADFIPFPPDVLPVSPPIQHPGQPGGPSIYADMEEMKEAENSMKEQKLIKSKNTEILEKDELIALLKQKLTDVELENTELKEQLKSQEKRMKSLETQGDNETFLQQRIWHHIWTWQQECGISGGATGGDGSETNGIEHLNLQESE</sequence>
<keyword evidence="16" id="KW-0175">Coiled coil</keyword>
<dbReference type="InterPro" id="IPR008271">
    <property type="entry name" value="Ser/Thr_kinase_AS"/>
</dbReference>
<dbReference type="InterPro" id="IPR051997">
    <property type="entry name" value="STK_NEK"/>
</dbReference>
<evidence type="ECO:0000256" key="7">
    <source>
        <dbReference type="ARBA" id="ARBA00022553"/>
    </source>
</evidence>
<evidence type="ECO:0000256" key="8">
    <source>
        <dbReference type="ARBA" id="ARBA00022679"/>
    </source>
</evidence>